<dbReference type="AlphaFoldDB" id="A0A174MA17"/>
<dbReference type="PANTHER" id="PTHR21600">
    <property type="entry name" value="MITOCHONDRIAL RNA PSEUDOURIDINE SYNTHASE"/>
    <property type="match status" value="1"/>
</dbReference>
<dbReference type="InterPro" id="IPR036986">
    <property type="entry name" value="S4_RNA-bd_sf"/>
</dbReference>
<name>A0A174MA17_ANAHA</name>
<dbReference type="Proteomes" id="UP000095564">
    <property type="component" value="Unassembled WGS sequence"/>
</dbReference>
<dbReference type="EC" id="5.4.99.-" evidence="7"/>
<comment type="similarity">
    <text evidence="2 7">Belongs to the pseudouridine synthase RluA family.</text>
</comment>
<dbReference type="InterPro" id="IPR050188">
    <property type="entry name" value="RluA_PseudoU_synthase"/>
</dbReference>
<organism evidence="9 10">
    <name type="scientific">Anaerostipes hadrus</name>
    <dbReference type="NCBI Taxonomy" id="649756"/>
    <lineage>
        <taxon>Bacteria</taxon>
        <taxon>Bacillati</taxon>
        <taxon>Bacillota</taxon>
        <taxon>Clostridia</taxon>
        <taxon>Lachnospirales</taxon>
        <taxon>Lachnospiraceae</taxon>
        <taxon>Anaerostipes</taxon>
    </lineage>
</organism>
<dbReference type="SMART" id="SM00363">
    <property type="entry name" value="S4"/>
    <property type="match status" value="1"/>
</dbReference>
<evidence type="ECO:0000313" key="10">
    <source>
        <dbReference type="Proteomes" id="UP000095564"/>
    </source>
</evidence>
<dbReference type="CDD" id="cd00165">
    <property type="entry name" value="S4"/>
    <property type="match status" value="1"/>
</dbReference>
<accession>A0A174MA17</accession>
<dbReference type="SUPFAM" id="SSF55120">
    <property type="entry name" value="Pseudouridine synthase"/>
    <property type="match status" value="1"/>
</dbReference>
<dbReference type="PROSITE" id="PS01129">
    <property type="entry name" value="PSI_RLU"/>
    <property type="match status" value="1"/>
</dbReference>
<dbReference type="NCBIfam" id="TIGR00005">
    <property type="entry name" value="rluA_subfam"/>
    <property type="match status" value="1"/>
</dbReference>
<dbReference type="OrthoDB" id="9807829at2"/>
<reference evidence="9 10" key="1">
    <citation type="submission" date="2015-09" db="EMBL/GenBank/DDBJ databases">
        <authorList>
            <consortium name="Pathogen Informatics"/>
        </authorList>
    </citation>
    <scope>NUCLEOTIDE SEQUENCE [LARGE SCALE GENOMIC DNA]</scope>
    <source>
        <strain evidence="9 10">2789STDY5834908</strain>
    </source>
</reference>
<dbReference type="FunFam" id="3.30.2350.10:FF:000006">
    <property type="entry name" value="Pseudouridine synthase"/>
    <property type="match status" value="1"/>
</dbReference>
<dbReference type="Pfam" id="PF00849">
    <property type="entry name" value="PseudoU_synth_2"/>
    <property type="match status" value="1"/>
</dbReference>
<evidence type="ECO:0000256" key="3">
    <source>
        <dbReference type="ARBA" id="ARBA00022884"/>
    </source>
</evidence>
<dbReference type="CDD" id="cd02869">
    <property type="entry name" value="PseudoU_synth_RluA_like"/>
    <property type="match status" value="1"/>
</dbReference>
<dbReference type="InterPro" id="IPR020103">
    <property type="entry name" value="PsdUridine_synth_cat_dom_sf"/>
</dbReference>
<dbReference type="SUPFAM" id="SSF55174">
    <property type="entry name" value="Alpha-L RNA-binding motif"/>
    <property type="match status" value="1"/>
</dbReference>
<dbReference type="GO" id="GO:0120159">
    <property type="term" value="F:rRNA pseudouridine synthase activity"/>
    <property type="evidence" value="ECO:0007669"/>
    <property type="project" value="UniProtKB-ARBA"/>
</dbReference>
<proteinExistence type="inferred from homology"/>
<feature type="domain" description="RNA-binding S4" evidence="8">
    <location>
        <begin position="16"/>
        <end position="80"/>
    </location>
</feature>
<evidence type="ECO:0000259" key="8">
    <source>
        <dbReference type="SMART" id="SM00363"/>
    </source>
</evidence>
<gene>
    <name evidence="9" type="primary">rluD</name>
    <name evidence="9" type="ORF">ERS852520_01117</name>
</gene>
<sequence>MDETIEIKVTSEMAGKRLDVVLSEQCSDLTRSYINKLCKEERAALNGKTSKGNKKCKEGDVITLQVPEPTELEILPEEMNLDIVYEDQDVILINKPKGMVVHPAAGHYSGTLVNGLMAHCKDDLSGINGVLRPGIVHRIDKDTTGILIVCKNDMAHQSIAKQLYDHSITRKYHAIVYGNIKEEEGTVNAPIGRSLKDRKKMGIVMDGKHAVTHYKVLKRLKKGFTYIECQLETGRTHQIRVHMASIKHPLLGDDVYGPKKSKYTLEGQCLHAKVLGFVHPRTGEYMEFEVSLPEYFEKLLNKLDN</sequence>
<dbReference type="GO" id="GO:0003723">
    <property type="term" value="F:RNA binding"/>
    <property type="evidence" value="ECO:0007669"/>
    <property type="project" value="UniProtKB-KW"/>
</dbReference>
<evidence type="ECO:0000256" key="6">
    <source>
        <dbReference type="PROSITE-ProRule" id="PRU00182"/>
    </source>
</evidence>
<dbReference type="Gene3D" id="3.10.290.10">
    <property type="entry name" value="RNA-binding S4 domain"/>
    <property type="match status" value="1"/>
</dbReference>
<keyword evidence="3 6" id="KW-0694">RNA-binding</keyword>
<dbReference type="EMBL" id="CZAU01000008">
    <property type="protein sequence ID" value="CUP33224.1"/>
    <property type="molecule type" value="Genomic_DNA"/>
</dbReference>
<comment type="catalytic activity">
    <reaction evidence="1 7">
        <text>a uridine in RNA = a pseudouridine in RNA</text>
        <dbReference type="Rhea" id="RHEA:48348"/>
        <dbReference type="Rhea" id="RHEA-COMP:12068"/>
        <dbReference type="Rhea" id="RHEA-COMP:12069"/>
        <dbReference type="ChEBI" id="CHEBI:65314"/>
        <dbReference type="ChEBI" id="CHEBI:65315"/>
    </reaction>
</comment>
<dbReference type="Gene3D" id="3.30.2350.10">
    <property type="entry name" value="Pseudouridine synthase"/>
    <property type="match status" value="1"/>
</dbReference>
<evidence type="ECO:0000256" key="7">
    <source>
        <dbReference type="RuleBase" id="RU362028"/>
    </source>
</evidence>
<dbReference type="InterPro" id="IPR002942">
    <property type="entry name" value="S4_RNA-bd"/>
</dbReference>
<evidence type="ECO:0000256" key="5">
    <source>
        <dbReference type="PIRSR" id="PIRSR606225-1"/>
    </source>
</evidence>
<dbReference type="PROSITE" id="PS50889">
    <property type="entry name" value="S4"/>
    <property type="match status" value="1"/>
</dbReference>
<dbReference type="PANTHER" id="PTHR21600:SF44">
    <property type="entry name" value="RIBOSOMAL LARGE SUBUNIT PSEUDOURIDINE SYNTHASE D"/>
    <property type="match status" value="1"/>
</dbReference>
<dbReference type="GO" id="GO:0000455">
    <property type="term" value="P:enzyme-directed rRNA pseudouridine synthesis"/>
    <property type="evidence" value="ECO:0007669"/>
    <property type="project" value="TreeGrafter"/>
</dbReference>
<dbReference type="InterPro" id="IPR006145">
    <property type="entry name" value="PsdUridine_synth_RsuA/RluA"/>
</dbReference>
<comment type="function">
    <text evidence="7">Responsible for synthesis of pseudouridine from uracil.</text>
</comment>
<evidence type="ECO:0000256" key="4">
    <source>
        <dbReference type="ARBA" id="ARBA00023235"/>
    </source>
</evidence>
<dbReference type="InterPro" id="IPR006225">
    <property type="entry name" value="PsdUridine_synth_RluC/D"/>
</dbReference>
<dbReference type="InterPro" id="IPR006224">
    <property type="entry name" value="PsdUridine_synth_RluA-like_CS"/>
</dbReference>
<feature type="active site" evidence="5">
    <location>
        <position position="140"/>
    </location>
</feature>
<keyword evidence="4 7" id="KW-0413">Isomerase</keyword>
<evidence type="ECO:0000256" key="1">
    <source>
        <dbReference type="ARBA" id="ARBA00000073"/>
    </source>
</evidence>
<dbReference type="RefSeq" id="WP_055159713.1">
    <property type="nucleotide sequence ID" value="NZ_CZAU01000008.1"/>
</dbReference>
<evidence type="ECO:0000313" key="9">
    <source>
        <dbReference type="EMBL" id="CUP33224.1"/>
    </source>
</evidence>
<protein>
    <recommendedName>
        <fullName evidence="7">Pseudouridine synthase</fullName>
        <ecNumber evidence="7">5.4.99.-</ecNumber>
    </recommendedName>
</protein>
<evidence type="ECO:0000256" key="2">
    <source>
        <dbReference type="ARBA" id="ARBA00010876"/>
    </source>
</evidence>